<dbReference type="EMBL" id="JAAITX010000005">
    <property type="protein sequence ID" value="NVH58762.1"/>
    <property type="molecule type" value="Genomic_DNA"/>
</dbReference>
<dbReference type="Proteomes" id="UP000701680">
    <property type="component" value="Unassembled WGS sequence"/>
</dbReference>
<dbReference type="Pfam" id="PF01541">
    <property type="entry name" value="GIY-YIG"/>
    <property type="match status" value="1"/>
</dbReference>
<dbReference type="Proteomes" id="UP000528555">
    <property type="component" value="Unassembled WGS sequence"/>
</dbReference>
<organism evidence="4 5">
    <name type="scientific">Dorea phocaeensis</name>
    <dbReference type="NCBI Taxonomy" id="2040291"/>
    <lineage>
        <taxon>Bacteria</taxon>
        <taxon>Bacillati</taxon>
        <taxon>Bacillota</taxon>
        <taxon>Clostridia</taxon>
        <taxon>Lachnospirales</taxon>
        <taxon>Lachnospiraceae</taxon>
        <taxon>Dorea</taxon>
    </lineage>
</organism>
<sequence length="103" mass="12628">MWKRWIRWFKRVEKRNYTYMVRCQDGSLYTGWTNDIEHRIEAHNSGRGAKYTKARRPVKLVYYETFLTKQEAMKREYEIKRMTKREKESLLGTREKPIGDGVF</sequence>
<proteinExistence type="inferred from homology"/>
<evidence type="ECO:0000259" key="2">
    <source>
        <dbReference type="PROSITE" id="PS50164"/>
    </source>
</evidence>
<dbReference type="PANTHER" id="PTHR34477">
    <property type="entry name" value="UPF0213 PROTEIN YHBQ"/>
    <property type="match status" value="1"/>
</dbReference>
<dbReference type="SUPFAM" id="SSF82771">
    <property type="entry name" value="GIY-YIG endonuclease"/>
    <property type="match status" value="1"/>
</dbReference>
<evidence type="ECO:0000313" key="4">
    <source>
        <dbReference type="EMBL" id="NVH58762.1"/>
    </source>
</evidence>
<feature type="domain" description="GIY-YIG" evidence="2">
    <location>
        <begin position="14"/>
        <end position="89"/>
    </location>
</feature>
<dbReference type="RefSeq" id="WP_101695270.1">
    <property type="nucleotide sequence ID" value="NZ_JAAITX010000005.1"/>
</dbReference>
<dbReference type="AlphaFoldDB" id="A0A850HLT7"/>
<protein>
    <submittedName>
        <fullName evidence="4">GIY-YIG nuclease family protein</fullName>
    </submittedName>
</protein>
<dbReference type="InterPro" id="IPR000305">
    <property type="entry name" value="GIY-YIG_endonuc"/>
</dbReference>
<dbReference type="OrthoDB" id="9807770at2"/>
<dbReference type="InterPro" id="IPR050190">
    <property type="entry name" value="UPF0213_domain"/>
</dbReference>
<keyword evidence="5" id="KW-1185">Reference proteome</keyword>
<dbReference type="EMBL" id="JAAIUO010000005">
    <property type="protein sequence ID" value="NSK14988.1"/>
    <property type="molecule type" value="Genomic_DNA"/>
</dbReference>
<dbReference type="CDD" id="cd10456">
    <property type="entry name" value="GIY-YIG_UPF0213"/>
    <property type="match status" value="1"/>
</dbReference>
<accession>A0A850HLT7</accession>
<evidence type="ECO:0000313" key="6">
    <source>
        <dbReference type="Proteomes" id="UP000701680"/>
    </source>
</evidence>
<gene>
    <name evidence="4" type="ORF">G5A66_08910</name>
    <name evidence="3" type="ORF">G5A75_08930</name>
</gene>
<dbReference type="SMART" id="SM00465">
    <property type="entry name" value="GIYc"/>
    <property type="match status" value="1"/>
</dbReference>
<dbReference type="PANTHER" id="PTHR34477:SF1">
    <property type="entry name" value="UPF0213 PROTEIN YHBQ"/>
    <property type="match status" value="1"/>
</dbReference>
<dbReference type="Gene3D" id="3.40.1440.10">
    <property type="entry name" value="GIY-YIG endonuclease"/>
    <property type="match status" value="1"/>
</dbReference>
<evidence type="ECO:0000313" key="5">
    <source>
        <dbReference type="Proteomes" id="UP000528555"/>
    </source>
</evidence>
<comment type="caution">
    <text evidence="4">The sequence shown here is derived from an EMBL/GenBank/DDBJ whole genome shotgun (WGS) entry which is preliminary data.</text>
</comment>
<dbReference type="InterPro" id="IPR035901">
    <property type="entry name" value="GIY-YIG_endonuc_sf"/>
</dbReference>
<evidence type="ECO:0000256" key="1">
    <source>
        <dbReference type="ARBA" id="ARBA00007435"/>
    </source>
</evidence>
<evidence type="ECO:0000313" key="3">
    <source>
        <dbReference type="EMBL" id="NSK14988.1"/>
    </source>
</evidence>
<reference evidence="4" key="2">
    <citation type="submission" date="2020-02" db="EMBL/GenBank/DDBJ databases">
        <authorList>
            <person name="Littmann E."/>
            <person name="Sorbara M."/>
        </authorList>
    </citation>
    <scope>NUCLEOTIDE SEQUENCE</scope>
    <source>
        <strain evidence="4">MSK.17.11</strain>
        <strain evidence="3">MSK.17.38</strain>
    </source>
</reference>
<dbReference type="PROSITE" id="PS50164">
    <property type="entry name" value="GIY_YIG"/>
    <property type="match status" value="1"/>
</dbReference>
<name>A0A850HLT7_9FIRM</name>
<reference evidence="5 6" key="1">
    <citation type="journal article" date="2020" name="Cell Host Microbe">
        <title>Functional and Genomic Variation between Human-Derived Isolates of Lachnospiraceae Reveals Inter- and Intra-Species Diversity.</title>
        <authorList>
            <person name="Sorbara M.T."/>
            <person name="Littmann E.R."/>
            <person name="Fontana E."/>
            <person name="Moody T.U."/>
            <person name="Kohout C.E."/>
            <person name="Gjonbalaj M."/>
            <person name="Eaton V."/>
            <person name="Seok R."/>
            <person name="Leiner I.M."/>
            <person name="Pamer E.G."/>
        </authorList>
    </citation>
    <scope>NUCLEOTIDE SEQUENCE [LARGE SCALE GENOMIC DNA]</scope>
    <source>
        <strain evidence="4 5">MSK.17.11</strain>
        <strain evidence="3 6">MSK.17.38</strain>
    </source>
</reference>
<comment type="similarity">
    <text evidence="1">Belongs to the UPF0213 family.</text>
</comment>